<protein>
    <submittedName>
        <fullName evidence="2">Uncharacterized protein</fullName>
    </submittedName>
</protein>
<accession>A0A0V0U423</accession>
<dbReference type="AlphaFoldDB" id="A0A0V0U423"/>
<feature type="region of interest" description="Disordered" evidence="1">
    <location>
        <begin position="117"/>
        <end position="139"/>
    </location>
</feature>
<comment type="caution">
    <text evidence="2">The sequence shown here is derived from an EMBL/GenBank/DDBJ whole genome shotgun (WGS) entry which is preliminary data.</text>
</comment>
<evidence type="ECO:0000256" key="1">
    <source>
        <dbReference type="SAM" id="MobiDB-lite"/>
    </source>
</evidence>
<evidence type="ECO:0000313" key="3">
    <source>
        <dbReference type="Proteomes" id="UP000055048"/>
    </source>
</evidence>
<proteinExistence type="predicted"/>
<dbReference type="Proteomes" id="UP000055048">
    <property type="component" value="Unassembled WGS sequence"/>
</dbReference>
<name>A0A0V0U423_9BILA</name>
<sequence>MSGSASDNKKERKVVTRVLIRCHPLFIRVACYGAICPGCSGWLFSWCTSLLHTSHSKFSVSQRAVCERCGVIVRVAPVLQDNSMSSSSSCNEPLSRVGSFVNPTGLLSQSHLGEMGRCRPAGSSARSYSPFGSAAPFPQ</sequence>
<evidence type="ECO:0000313" key="2">
    <source>
        <dbReference type="EMBL" id="KRX45988.1"/>
    </source>
</evidence>
<gene>
    <name evidence="2" type="ORF">T05_721</name>
</gene>
<organism evidence="2 3">
    <name type="scientific">Trichinella murrelli</name>
    <dbReference type="NCBI Taxonomy" id="144512"/>
    <lineage>
        <taxon>Eukaryota</taxon>
        <taxon>Metazoa</taxon>
        <taxon>Ecdysozoa</taxon>
        <taxon>Nematoda</taxon>
        <taxon>Enoplea</taxon>
        <taxon>Dorylaimia</taxon>
        <taxon>Trichinellida</taxon>
        <taxon>Trichinellidae</taxon>
        <taxon>Trichinella</taxon>
    </lineage>
</organism>
<reference evidence="2 3" key="1">
    <citation type="submission" date="2015-01" db="EMBL/GenBank/DDBJ databases">
        <title>Evolution of Trichinella species and genotypes.</title>
        <authorList>
            <person name="Korhonen P.K."/>
            <person name="Edoardo P."/>
            <person name="Giuseppe L.R."/>
            <person name="Gasser R.B."/>
        </authorList>
    </citation>
    <scope>NUCLEOTIDE SEQUENCE [LARGE SCALE GENOMIC DNA]</scope>
    <source>
        <strain evidence="2">ISS417</strain>
    </source>
</reference>
<keyword evidence="3" id="KW-1185">Reference proteome</keyword>
<dbReference type="EMBL" id="JYDJ01000066">
    <property type="protein sequence ID" value="KRX45988.1"/>
    <property type="molecule type" value="Genomic_DNA"/>
</dbReference>